<dbReference type="InterPro" id="IPR015943">
    <property type="entry name" value="WD40/YVTN_repeat-like_dom_sf"/>
</dbReference>
<name>A0AAD2JIZ2_9STRA</name>
<dbReference type="Pfam" id="PF25400">
    <property type="entry name" value="PH_FAN"/>
    <property type="match status" value="1"/>
</dbReference>
<dbReference type="SUPFAM" id="SSF81837">
    <property type="entry name" value="BEACH domain"/>
    <property type="match status" value="1"/>
</dbReference>
<dbReference type="SUPFAM" id="SSF50729">
    <property type="entry name" value="PH domain-like"/>
    <property type="match status" value="1"/>
</dbReference>
<protein>
    <recommendedName>
        <fullName evidence="6">BEACH domain-containing protein</fullName>
    </recommendedName>
</protein>
<dbReference type="PROSITE" id="PS50197">
    <property type="entry name" value="BEACH"/>
    <property type="match status" value="1"/>
</dbReference>
<feature type="region of interest" description="Disordered" evidence="1">
    <location>
        <begin position="77"/>
        <end position="132"/>
    </location>
</feature>
<evidence type="ECO:0000256" key="1">
    <source>
        <dbReference type="SAM" id="MobiDB-lite"/>
    </source>
</evidence>
<evidence type="ECO:0000313" key="5">
    <source>
        <dbReference type="Proteomes" id="UP001295423"/>
    </source>
</evidence>
<dbReference type="InterPro" id="IPR011993">
    <property type="entry name" value="PH-like_dom_sf"/>
</dbReference>
<sequence length="1211" mass="132857">MTGVSWFNGNNDNDGNGGKSFSIKEAAQALYPPKQGLIKASTQQGRFSTLLLEHGEEHIQDWAVIVYSSPISSSANPVFSNVSSPRHKKPPETTWAQGNSLQSSSTAAANNSNKKSKSKSKRKKYDKDSYPTVHMTKIEGRLHLCSKSIVLEPNDISRPIVRIPFSKMDEPPKEFPSSNLTTTTGDFDPMCIEFASTKHTICKANNCIGASEGVGCSTNFKVTFLHSSPTSCVKLCQQLFQIMQFYKPGHGTSPELEELLKPMLDRPFDPTNLYDVRERPLTSNLRCSIFTPLQQQRGCLVMTQERIYFQFAQGVLEGDSRAISWHPADIQAYARRYHGLKDSAVEIFWKDQTSTLLALERTHEREQVVRLLPNNVPCHTDREFLLQASQDWQKKIITNYDYLLLVNSAAGRSFQDLSRYPVFPWVIADYTSAKLDLTKESTFRDMTKPVGALNQERLNYFQQRYESMRDMEDPFLYGTHYSAAGYVLYYLVRSMPEQMLCLQNGKFDAPDRMFHSIDHCYRCVLSNHADVKELIPEFYNPNNDYDFLINARGLQLGATQTGDRVNDVSLPPWARSPRHFLKMNSKALESEICTQMLPRWIDLVFGSKSRGEAAKEAHNLFHTSSYMGPSDLASLATPEERFQAELQATEFGIVPDQLFIGPHPLRHETVDDSFVKPDIGRASFSGTEEGKGEGAWELLETPSTNFMDQPEQDQQPEFLNPIPTNSSESDFGSEGLNRHHPFNDLYGGTGPNPQKSRKNDHPGIPLSGTGDLSEKSDRTGTGFGGIPPALSNASSFSAGPLSPTATDHANARASASTEWDIKFIEKSRIHADTVSGCSVISGTPPNNQSILATTSLDGGLKIHNVSLAAKEAEESAKQQGITSTLSRFSYITMSRAAGSSSSQPKLSEFRSHTSRDALACLALISDGHGGKIAFAGGHDDVVFAYGITSGCAVASVYSHRDAVTGLDVMDRPYFVPESKLWRDQSTHIMVSGSWDATVKVWSVIVSNGETVSIDREPLAELFDADSPIVCVSSACVPNEESVVIGAGCADGSFCVWKIHGDGVKVVIHKEQAKRGSGPCSVLKWSTMSGKLHLFTGLSTGKVASFTLKDGSMKKISAASVGVAVQCLAYSENILLVGCSDGGLRLIPTREGAQFTTDLSLWPSVNNKSAPGLSCLSMSFVGNPTDGSGKCVCCTGAEDGSVALFELKRAHR</sequence>
<dbReference type="AlphaFoldDB" id="A0AAD2JIZ2"/>
<dbReference type="InterPro" id="IPR050865">
    <property type="entry name" value="BEACH_Domain"/>
</dbReference>
<comment type="caution">
    <text evidence="4">The sequence shown here is derived from an EMBL/GenBank/DDBJ whole genome shotgun (WGS) entry which is preliminary data.</text>
</comment>
<dbReference type="InterPro" id="IPR023362">
    <property type="entry name" value="PH-BEACH_dom"/>
</dbReference>
<dbReference type="Gene3D" id="1.10.1540.10">
    <property type="entry name" value="BEACH domain"/>
    <property type="match status" value="1"/>
</dbReference>
<feature type="region of interest" description="Disordered" evidence="1">
    <location>
        <begin position="1"/>
        <end position="20"/>
    </location>
</feature>
<dbReference type="Pfam" id="PF00400">
    <property type="entry name" value="WD40"/>
    <property type="match status" value="1"/>
</dbReference>
<feature type="compositionally biased region" description="Basic residues" evidence="1">
    <location>
        <begin position="114"/>
        <end position="124"/>
    </location>
</feature>
<feature type="compositionally biased region" description="Low complexity" evidence="1">
    <location>
        <begin position="103"/>
        <end position="113"/>
    </location>
</feature>
<feature type="region of interest" description="Disordered" evidence="1">
    <location>
        <begin position="705"/>
        <end position="812"/>
    </location>
</feature>
<dbReference type="EMBL" id="CAKOGP040001869">
    <property type="protein sequence ID" value="CAJ1954380.1"/>
    <property type="molecule type" value="Genomic_DNA"/>
</dbReference>
<dbReference type="PANTHER" id="PTHR13743:SF123">
    <property type="entry name" value="PROTEIN FAN"/>
    <property type="match status" value="1"/>
</dbReference>
<organism evidence="4 5">
    <name type="scientific">Cylindrotheca closterium</name>
    <dbReference type="NCBI Taxonomy" id="2856"/>
    <lineage>
        <taxon>Eukaryota</taxon>
        <taxon>Sar</taxon>
        <taxon>Stramenopiles</taxon>
        <taxon>Ochrophyta</taxon>
        <taxon>Bacillariophyta</taxon>
        <taxon>Bacillariophyceae</taxon>
        <taxon>Bacillariophycidae</taxon>
        <taxon>Bacillariales</taxon>
        <taxon>Bacillariaceae</taxon>
        <taxon>Cylindrotheca</taxon>
    </lineage>
</organism>
<feature type="domain" description="BEACH-type PH" evidence="3">
    <location>
        <begin position="276"/>
        <end position="373"/>
    </location>
</feature>
<gene>
    <name evidence="4" type="ORF">CYCCA115_LOCUS14972</name>
</gene>
<dbReference type="InterPro" id="IPR001680">
    <property type="entry name" value="WD40_rpt"/>
</dbReference>
<dbReference type="Gene3D" id="2.130.10.10">
    <property type="entry name" value="YVTN repeat-like/Quinoprotein amine dehydrogenase"/>
    <property type="match status" value="2"/>
</dbReference>
<feature type="compositionally biased region" description="Polar residues" evidence="1">
    <location>
        <begin position="791"/>
        <end position="812"/>
    </location>
</feature>
<proteinExistence type="predicted"/>
<dbReference type="InterPro" id="IPR057496">
    <property type="entry name" value="FAN-like_PH"/>
</dbReference>
<dbReference type="SMART" id="SM00320">
    <property type="entry name" value="WD40"/>
    <property type="match status" value="6"/>
</dbReference>
<evidence type="ECO:0000259" key="3">
    <source>
        <dbReference type="PROSITE" id="PS51783"/>
    </source>
</evidence>
<evidence type="ECO:0008006" key="6">
    <source>
        <dbReference type="Google" id="ProtNLM"/>
    </source>
</evidence>
<dbReference type="InterPro" id="IPR000409">
    <property type="entry name" value="BEACH_dom"/>
</dbReference>
<evidence type="ECO:0000259" key="2">
    <source>
        <dbReference type="PROSITE" id="PS50197"/>
    </source>
</evidence>
<reference evidence="4" key="1">
    <citation type="submission" date="2023-08" db="EMBL/GenBank/DDBJ databases">
        <authorList>
            <person name="Audoor S."/>
            <person name="Bilcke G."/>
        </authorList>
    </citation>
    <scope>NUCLEOTIDE SEQUENCE</scope>
</reference>
<keyword evidence="5" id="KW-1185">Reference proteome</keyword>
<dbReference type="PANTHER" id="PTHR13743">
    <property type="entry name" value="BEIGE/BEACH-RELATED"/>
    <property type="match status" value="1"/>
</dbReference>
<evidence type="ECO:0000313" key="4">
    <source>
        <dbReference type="EMBL" id="CAJ1954380.1"/>
    </source>
</evidence>
<feature type="domain" description="BEACH" evidence="2">
    <location>
        <begin position="377"/>
        <end position="666"/>
    </location>
</feature>
<dbReference type="Pfam" id="PF02138">
    <property type="entry name" value="Beach"/>
    <property type="match status" value="1"/>
</dbReference>
<dbReference type="SUPFAM" id="SSF50978">
    <property type="entry name" value="WD40 repeat-like"/>
    <property type="match status" value="1"/>
</dbReference>
<dbReference type="SMART" id="SM01026">
    <property type="entry name" value="Beach"/>
    <property type="match status" value="1"/>
</dbReference>
<feature type="compositionally biased region" description="Polar residues" evidence="1">
    <location>
        <begin position="705"/>
        <end position="730"/>
    </location>
</feature>
<dbReference type="InterPro" id="IPR036372">
    <property type="entry name" value="BEACH_dom_sf"/>
</dbReference>
<dbReference type="Pfam" id="PF14844">
    <property type="entry name" value="PH_BEACH"/>
    <property type="match status" value="1"/>
</dbReference>
<accession>A0AAD2JIZ2</accession>
<dbReference type="Proteomes" id="UP001295423">
    <property type="component" value="Unassembled WGS sequence"/>
</dbReference>
<dbReference type="PROSITE" id="PS51783">
    <property type="entry name" value="PH_BEACH"/>
    <property type="match status" value="1"/>
</dbReference>
<dbReference type="InterPro" id="IPR036322">
    <property type="entry name" value="WD40_repeat_dom_sf"/>
</dbReference>
<dbReference type="CDD" id="cd06071">
    <property type="entry name" value="Beach"/>
    <property type="match status" value="1"/>
</dbReference>
<dbReference type="Gene3D" id="2.30.29.30">
    <property type="entry name" value="Pleckstrin-homology domain (PH domain)/Phosphotyrosine-binding domain (PTB)"/>
    <property type="match status" value="1"/>
</dbReference>